<feature type="signal peptide" evidence="1">
    <location>
        <begin position="1"/>
        <end position="40"/>
    </location>
</feature>
<reference evidence="2" key="1">
    <citation type="submission" date="2023-06" db="EMBL/GenBank/DDBJ databases">
        <title>MT1 and MT2 Draft Genomes of Novel Species.</title>
        <authorList>
            <person name="Venkateswaran K."/>
        </authorList>
    </citation>
    <scope>NUCLEOTIDE SEQUENCE</scope>
    <source>
        <strain evidence="2">IIF3SC-B10</strain>
    </source>
</reference>
<dbReference type="RefSeq" id="WP_301226010.1">
    <property type="nucleotide sequence ID" value="NZ_JAROCG010000001.1"/>
</dbReference>
<evidence type="ECO:0000313" key="2">
    <source>
        <dbReference type="EMBL" id="MDN4610647.1"/>
    </source>
</evidence>
<dbReference type="Proteomes" id="UP001174209">
    <property type="component" value="Unassembled WGS sequence"/>
</dbReference>
<gene>
    <name evidence="2" type="ORF">P5G52_07155</name>
</gene>
<accession>A0ABT8K0B2</accession>
<evidence type="ECO:0000313" key="3">
    <source>
        <dbReference type="Proteomes" id="UP001174209"/>
    </source>
</evidence>
<organism evidence="2 3">
    <name type="scientific">Arthrobacter burdickii</name>
    <dbReference type="NCBI Taxonomy" id="3035920"/>
    <lineage>
        <taxon>Bacteria</taxon>
        <taxon>Bacillati</taxon>
        <taxon>Actinomycetota</taxon>
        <taxon>Actinomycetes</taxon>
        <taxon>Micrococcales</taxon>
        <taxon>Micrococcaceae</taxon>
        <taxon>Arthrobacter</taxon>
    </lineage>
</organism>
<keyword evidence="3" id="KW-1185">Reference proteome</keyword>
<protein>
    <submittedName>
        <fullName evidence="2">Uncharacterized protein</fullName>
    </submittedName>
</protein>
<dbReference type="EMBL" id="JAROCG010000001">
    <property type="protein sequence ID" value="MDN4610647.1"/>
    <property type="molecule type" value="Genomic_DNA"/>
</dbReference>
<comment type="caution">
    <text evidence="2">The sequence shown here is derived from an EMBL/GenBank/DDBJ whole genome shotgun (WGS) entry which is preliminary data.</text>
</comment>
<name>A0ABT8K0B2_9MICC</name>
<feature type="chain" id="PRO_5045174128" evidence="1">
    <location>
        <begin position="41"/>
        <end position="129"/>
    </location>
</feature>
<proteinExistence type="predicted"/>
<sequence>MSTNPRRRYRVRLRRAVAGSFLAAAAAASVAGLAAAPALAVPPAVVAGVDSSDFSDSFDYEARNLILGLRPGSSPNAASTVTVGGEPSSADRLAGVRADLDRAVLLRMVTPEQADGFYAQIERRVAAGL</sequence>
<evidence type="ECO:0000256" key="1">
    <source>
        <dbReference type="SAM" id="SignalP"/>
    </source>
</evidence>
<keyword evidence="1" id="KW-0732">Signal</keyword>